<organism evidence="3 4">
    <name type="scientific">Astatotilapia calliptera</name>
    <name type="common">Eastern happy</name>
    <name type="synonym">Chromis callipterus</name>
    <dbReference type="NCBI Taxonomy" id="8154"/>
    <lineage>
        <taxon>Eukaryota</taxon>
        <taxon>Metazoa</taxon>
        <taxon>Chordata</taxon>
        <taxon>Craniata</taxon>
        <taxon>Vertebrata</taxon>
        <taxon>Euteleostomi</taxon>
        <taxon>Actinopterygii</taxon>
        <taxon>Neopterygii</taxon>
        <taxon>Teleostei</taxon>
        <taxon>Neoteleostei</taxon>
        <taxon>Acanthomorphata</taxon>
        <taxon>Ovalentaria</taxon>
        <taxon>Cichlomorphae</taxon>
        <taxon>Cichliformes</taxon>
        <taxon>Cichlidae</taxon>
        <taxon>African cichlids</taxon>
        <taxon>Pseudocrenilabrinae</taxon>
        <taxon>Haplochromini</taxon>
        <taxon>Astatotilapia</taxon>
    </lineage>
</organism>
<protein>
    <recommendedName>
        <fullName evidence="2">Cullin N-terminal domain-containing protein</fullName>
    </recommendedName>
</protein>
<evidence type="ECO:0000313" key="4">
    <source>
        <dbReference type="Proteomes" id="UP000265100"/>
    </source>
</evidence>
<dbReference type="Pfam" id="PF00888">
    <property type="entry name" value="Cullin"/>
    <property type="match status" value="1"/>
</dbReference>
<feature type="domain" description="Cullin N-terminal" evidence="2">
    <location>
        <begin position="14"/>
        <end position="95"/>
    </location>
</feature>
<keyword evidence="4" id="KW-1185">Reference proteome</keyword>
<dbReference type="InterPro" id="IPR001373">
    <property type="entry name" value="Cullin_N"/>
</dbReference>
<dbReference type="InterPro" id="IPR016159">
    <property type="entry name" value="Cullin_repeat-like_dom_sf"/>
</dbReference>
<comment type="similarity">
    <text evidence="1">Belongs to the cullin family.</text>
</comment>
<proteinExistence type="inferred from homology"/>
<accession>A0AAX7TU40</accession>
<evidence type="ECO:0000256" key="1">
    <source>
        <dbReference type="ARBA" id="ARBA00006019"/>
    </source>
</evidence>
<sequence>MSLKPRMVNFDETWNKLLTTIKAVVMLDYVERATWNDRFSDIYALCVAYPEPLGEKLYTETKIFLENHVRQLYKVIVSIEERCLLFLTHQFVKYMCSCVQFGLNQNRLC</sequence>
<reference evidence="3" key="3">
    <citation type="submission" date="2025-09" db="UniProtKB">
        <authorList>
            <consortium name="Ensembl"/>
        </authorList>
    </citation>
    <scope>IDENTIFICATION</scope>
</reference>
<dbReference type="Proteomes" id="UP000265100">
    <property type="component" value="Chromosome 9"/>
</dbReference>
<name>A0AAX7TU40_ASTCA</name>
<dbReference type="Ensembl" id="ENSACLT00000078774.1">
    <property type="protein sequence ID" value="ENSACLP00000059985.1"/>
    <property type="gene ID" value="ENSACLG00000011956.2"/>
</dbReference>
<gene>
    <name evidence="3" type="primary">CUL2</name>
</gene>
<dbReference type="GeneTree" id="ENSGT00940000154926"/>
<evidence type="ECO:0000259" key="2">
    <source>
        <dbReference type="Pfam" id="PF00888"/>
    </source>
</evidence>
<dbReference type="AlphaFoldDB" id="A0AAX7TU40"/>
<evidence type="ECO:0000313" key="3">
    <source>
        <dbReference type="Ensembl" id="ENSACLP00000059985.1"/>
    </source>
</evidence>
<dbReference type="Gene3D" id="1.20.1310.10">
    <property type="entry name" value="Cullin Repeats"/>
    <property type="match status" value="1"/>
</dbReference>
<reference evidence="3" key="1">
    <citation type="submission" date="2018-05" db="EMBL/GenBank/DDBJ databases">
        <authorList>
            <person name="Datahose"/>
        </authorList>
    </citation>
    <scope>NUCLEOTIDE SEQUENCE</scope>
</reference>
<reference evidence="3" key="2">
    <citation type="submission" date="2025-08" db="UniProtKB">
        <authorList>
            <consortium name="Ensembl"/>
        </authorList>
    </citation>
    <scope>IDENTIFICATION</scope>
</reference>
<dbReference type="SUPFAM" id="SSF74788">
    <property type="entry name" value="Cullin repeat-like"/>
    <property type="match status" value="1"/>
</dbReference>